<keyword evidence="10 13" id="KW-1133">Transmembrane helix</keyword>
<gene>
    <name evidence="16" type="primary">mrdA</name>
    <name evidence="16" type="ORF">COU31_00820</name>
</gene>
<accession>A0A2M6W4Z5</accession>
<dbReference type="GO" id="GO:0008658">
    <property type="term" value="F:penicillin binding"/>
    <property type="evidence" value="ECO:0007669"/>
    <property type="project" value="InterPro"/>
</dbReference>
<dbReference type="InterPro" id="IPR017790">
    <property type="entry name" value="Penicillin-binding_protein_2"/>
</dbReference>
<dbReference type="GO" id="GO:0009002">
    <property type="term" value="F:serine-type D-Ala-D-Ala carboxypeptidase activity"/>
    <property type="evidence" value="ECO:0007669"/>
    <property type="project" value="InterPro"/>
</dbReference>
<dbReference type="Gene3D" id="3.40.710.10">
    <property type="entry name" value="DD-peptidase/beta-lactamase superfamily"/>
    <property type="match status" value="1"/>
</dbReference>
<dbReference type="GO" id="GO:0006508">
    <property type="term" value="P:proteolysis"/>
    <property type="evidence" value="ECO:0007669"/>
    <property type="project" value="UniProtKB-KW"/>
</dbReference>
<evidence type="ECO:0000256" key="3">
    <source>
        <dbReference type="ARBA" id="ARBA00022475"/>
    </source>
</evidence>
<evidence type="ECO:0000256" key="9">
    <source>
        <dbReference type="ARBA" id="ARBA00022984"/>
    </source>
</evidence>
<evidence type="ECO:0000259" key="15">
    <source>
        <dbReference type="Pfam" id="PF03717"/>
    </source>
</evidence>
<dbReference type="NCBIfam" id="TIGR03423">
    <property type="entry name" value="pbp2_mrdA"/>
    <property type="match status" value="1"/>
</dbReference>
<keyword evidence="9" id="KW-0573">Peptidoglycan synthesis</keyword>
<protein>
    <submittedName>
        <fullName evidence="16">Penicillin-binding protein 2</fullName>
    </submittedName>
</protein>
<keyword evidence="3" id="KW-1003">Cell membrane</keyword>
<dbReference type="InterPro" id="IPR050515">
    <property type="entry name" value="Beta-lactam/transpept"/>
</dbReference>
<evidence type="ECO:0000256" key="1">
    <source>
        <dbReference type="ARBA" id="ARBA00004167"/>
    </source>
</evidence>
<dbReference type="Pfam" id="PF00905">
    <property type="entry name" value="Transpeptidase"/>
    <property type="match status" value="1"/>
</dbReference>
<dbReference type="InterPro" id="IPR036138">
    <property type="entry name" value="PBP_dimer_sf"/>
</dbReference>
<keyword evidence="4" id="KW-0997">Cell inner membrane</keyword>
<dbReference type="InterPro" id="IPR001460">
    <property type="entry name" value="PCN-bd_Tpept"/>
</dbReference>
<evidence type="ECO:0000256" key="4">
    <source>
        <dbReference type="ARBA" id="ARBA00022519"/>
    </source>
</evidence>
<evidence type="ECO:0000256" key="11">
    <source>
        <dbReference type="ARBA" id="ARBA00023136"/>
    </source>
</evidence>
<dbReference type="AlphaFoldDB" id="A0A2M6W4Z5"/>
<dbReference type="GO" id="GO:0005886">
    <property type="term" value="C:plasma membrane"/>
    <property type="evidence" value="ECO:0007669"/>
    <property type="project" value="UniProtKB-SubCell"/>
</dbReference>
<comment type="subcellular location">
    <subcellularLocation>
        <location evidence="2">Cell membrane</location>
    </subcellularLocation>
    <subcellularLocation>
        <location evidence="1">Membrane</location>
        <topology evidence="1">Single-pass membrane protein</topology>
    </subcellularLocation>
</comment>
<keyword evidence="8" id="KW-0133">Cell shape</keyword>
<evidence type="ECO:0000256" key="12">
    <source>
        <dbReference type="ARBA" id="ARBA00023316"/>
    </source>
</evidence>
<evidence type="ECO:0000313" key="16">
    <source>
        <dbReference type="EMBL" id="PIT87859.1"/>
    </source>
</evidence>
<dbReference type="PANTHER" id="PTHR30627">
    <property type="entry name" value="PEPTIDOGLYCAN D,D-TRANSPEPTIDASE"/>
    <property type="match status" value="1"/>
</dbReference>
<dbReference type="InterPro" id="IPR005311">
    <property type="entry name" value="PBP_dimer"/>
</dbReference>
<feature type="domain" description="Penicillin-binding protein dimerisation" evidence="15">
    <location>
        <begin position="96"/>
        <end position="278"/>
    </location>
</feature>
<organism evidence="16 17">
    <name type="scientific">Candidatus Magasanikbacteria bacterium CG10_big_fil_rev_8_21_14_0_10_40_10</name>
    <dbReference type="NCBI Taxonomy" id="1974648"/>
    <lineage>
        <taxon>Bacteria</taxon>
        <taxon>Candidatus Magasanikiibacteriota</taxon>
    </lineage>
</organism>
<keyword evidence="6 13" id="KW-0812">Transmembrane</keyword>
<dbReference type="GO" id="GO:0071972">
    <property type="term" value="F:peptidoglycan L,D-transpeptidase activity"/>
    <property type="evidence" value="ECO:0007669"/>
    <property type="project" value="TreeGrafter"/>
</dbReference>
<dbReference type="SUPFAM" id="SSF56601">
    <property type="entry name" value="beta-lactamase/transpeptidase-like"/>
    <property type="match status" value="1"/>
</dbReference>
<feature type="domain" description="Penicillin-binding protein transpeptidase" evidence="14">
    <location>
        <begin position="322"/>
        <end position="648"/>
    </location>
</feature>
<dbReference type="Gene3D" id="3.90.1310.10">
    <property type="entry name" value="Penicillin-binding protein 2a (Domain 2)"/>
    <property type="match status" value="1"/>
</dbReference>
<dbReference type="GO" id="GO:0071555">
    <property type="term" value="P:cell wall organization"/>
    <property type="evidence" value="ECO:0007669"/>
    <property type="project" value="UniProtKB-KW"/>
</dbReference>
<dbReference type="Proteomes" id="UP000231183">
    <property type="component" value="Unassembled WGS sequence"/>
</dbReference>
<name>A0A2M6W4Z5_9BACT</name>
<proteinExistence type="predicted"/>
<evidence type="ECO:0000256" key="2">
    <source>
        <dbReference type="ARBA" id="ARBA00004236"/>
    </source>
</evidence>
<dbReference type="GO" id="GO:0008360">
    <property type="term" value="P:regulation of cell shape"/>
    <property type="evidence" value="ECO:0007669"/>
    <property type="project" value="UniProtKB-KW"/>
</dbReference>
<evidence type="ECO:0000256" key="7">
    <source>
        <dbReference type="ARBA" id="ARBA00022801"/>
    </source>
</evidence>
<keyword evidence="11 13" id="KW-0472">Membrane</keyword>
<evidence type="ECO:0000256" key="8">
    <source>
        <dbReference type="ARBA" id="ARBA00022960"/>
    </source>
</evidence>
<keyword evidence="7" id="KW-0378">Hydrolase</keyword>
<dbReference type="Pfam" id="PF03717">
    <property type="entry name" value="PBP_dimer"/>
    <property type="match status" value="1"/>
</dbReference>
<dbReference type="PANTHER" id="PTHR30627:SF2">
    <property type="entry name" value="PEPTIDOGLYCAN D,D-TRANSPEPTIDASE MRDA"/>
    <property type="match status" value="1"/>
</dbReference>
<sequence>MHLEDLTKSLGKKTALSGKYRLSWTEEVIITKDSETRSDNANYLGTSLRRKNGLIALIILILIFFCVLGRIFYLQIITGPQYRVMAESNRVRQAPIISERGIIFDKNGQQLVSNVPNFSLTLTPQDLPLDNDLEGKLARKKVIKKLISLTNIDESFVEGLLEKYGSYSYASLVLQEDIDYNTAMSVYLNSAQLPGISIQKGSKRKYISGSSAASSTLSASHLLGYLSKLTDEEYARLKNNGYLLFDNIGKTGLESQYETYLRGTYGKKKIEVDAGGHEKMVLEEQPPVAGNNLYLTLDIFAQAKLEEIIKKYLAKYNKKRAAAIALDPNTGAILAMVSWPAFDGNDFSGGISQQKYNQYLNNKDNPLFNRAADGTYPSGSTIKMVVGAGALQEGIINQNTYFLSTGGLAIDKWFFPDWQAGGHGQTNITKAIADSVNTFFYYIGGGYKDFVGLGVSRLNKYMKLFGLGQATGIDLPSEGSGLIPDKEWKKQTKNEDWYVGDTYNLSIGQGDLLVTPLQVAVWTAAFANGGKIITPHLADRTQNAQKHEVKTFSYSTQPTNIDASNIKIIKQGMGECVSYGSCYLLKNLPFFAGGKTGTAQWTTNNKQNHAWFTAFAPFDNPQIVITVLMEEGEEGATTAQPIARDFLEWWSHNNI</sequence>
<keyword evidence="12" id="KW-0961">Cell wall biogenesis/degradation</keyword>
<keyword evidence="5" id="KW-0645">Protease</keyword>
<dbReference type="SUPFAM" id="SSF56519">
    <property type="entry name" value="Penicillin binding protein dimerisation domain"/>
    <property type="match status" value="1"/>
</dbReference>
<evidence type="ECO:0000259" key="14">
    <source>
        <dbReference type="Pfam" id="PF00905"/>
    </source>
</evidence>
<evidence type="ECO:0000256" key="13">
    <source>
        <dbReference type="SAM" id="Phobius"/>
    </source>
</evidence>
<dbReference type="InterPro" id="IPR012338">
    <property type="entry name" value="Beta-lactam/transpept-like"/>
</dbReference>
<reference evidence="17" key="1">
    <citation type="submission" date="2017-09" db="EMBL/GenBank/DDBJ databases">
        <title>Depth-based differentiation of microbial function through sediment-hosted aquifers and enrichment of novel symbionts in the deep terrestrial subsurface.</title>
        <authorList>
            <person name="Probst A.J."/>
            <person name="Ladd B."/>
            <person name="Jarett J.K."/>
            <person name="Geller-Mcgrath D.E."/>
            <person name="Sieber C.M.K."/>
            <person name="Emerson J.B."/>
            <person name="Anantharaman K."/>
            <person name="Thomas B.C."/>
            <person name="Malmstrom R."/>
            <person name="Stieglmeier M."/>
            <person name="Klingl A."/>
            <person name="Woyke T."/>
            <person name="Ryan C.M."/>
            <person name="Banfield J.F."/>
        </authorList>
    </citation>
    <scope>NUCLEOTIDE SEQUENCE [LARGE SCALE GENOMIC DNA]</scope>
</reference>
<evidence type="ECO:0000256" key="6">
    <source>
        <dbReference type="ARBA" id="ARBA00022692"/>
    </source>
</evidence>
<evidence type="ECO:0000256" key="5">
    <source>
        <dbReference type="ARBA" id="ARBA00022670"/>
    </source>
</evidence>
<dbReference type="GO" id="GO:0009252">
    <property type="term" value="P:peptidoglycan biosynthetic process"/>
    <property type="evidence" value="ECO:0007669"/>
    <property type="project" value="UniProtKB-KW"/>
</dbReference>
<evidence type="ECO:0000313" key="17">
    <source>
        <dbReference type="Proteomes" id="UP000231183"/>
    </source>
</evidence>
<comment type="caution">
    <text evidence="16">The sequence shown here is derived from an EMBL/GenBank/DDBJ whole genome shotgun (WGS) entry which is preliminary data.</text>
</comment>
<feature type="transmembrane region" description="Helical" evidence="13">
    <location>
        <begin position="54"/>
        <end position="73"/>
    </location>
</feature>
<dbReference type="EMBL" id="PFBX01000005">
    <property type="protein sequence ID" value="PIT87859.1"/>
    <property type="molecule type" value="Genomic_DNA"/>
</dbReference>
<evidence type="ECO:0000256" key="10">
    <source>
        <dbReference type="ARBA" id="ARBA00022989"/>
    </source>
</evidence>